<organism evidence="9 10">
    <name type="scientific">candidate division WOR-1 bacterium RIFOXYB2_FULL_36_35</name>
    <dbReference type="NCBI Taxonomy" id="1802578"/>
    <lineage>
        <taxon>Bacteria</taxon>
        <taxon>Bacillati</taxon>
        <taxon>Saganbacteria</taxon>
    </lineage>
</organism>
<dbReference type="CDD" id="cd00019">
    <property type="entry name" value="AP2Ec"/>
    <property type="match status" value="1"/>
</dbReference>
<dbReference type="GO" id="GO:0003906">
    <property type="term" value="F:DNA-(apurinic or apyrimidinic site) endonuclease activity"/>
    <property type="evidence" value="ECO:0007669"/>
    <property type="project" value="TreeGrafter"/>
</dbReference>
<evidence type="ECO:0000259" key="8">
    <source>
        <dbReference type="Pfam" id="PF01261"/>
    </source>
</evidence>
<evidence type="ECO:0000313" key="9">
    <source>
        <dbReference type="EMBL" id="OGC16685.1"/>
    </source>
</evidence>
<reference evidence="9 10" key="1">
    <citation type="journal article" date="2016" name="Nat. Commun.">
        <title>Thousands of microbial genomes shed light on interconnected biogeochemical processes in an aquifer system.</title>
        <authorList>
            <person name="Anantharaman K."/>
            <person name="Brown C.T."/>
            <person name="Hug L.A."/>
            <person name="Sharon I."/>
            <person name="Castelle C.J."/>
            <person name="Probst A.J."/>
            <person name="Thomas B.C."/>
            <person name="Singh A."/>
            <person name="Wilkins M.J."/>
            <person name="Karaoz U."/>
            <person name="Brodie E.L."/>
            <person name="Williams K.H."/>
            <person name="Hubbard S.S."/>
            <person name="Banfield J.F."/>
        </authorList>
    </citation>
    <scope>NUCLEOTIDE SEQUENCE [LARGE SCALE GENOMIC DNA]</scope>
</reference>
<evidence type="ECO:0000256" key="7">
    <source>
        <dbReference type="HAMAP-Rule" id="MF_00152"/>
    </source>
</evidence>
<dbReference type="GO" id="GO:0008270">
    <property type="term" value="F:zinc ion binding"/>
    <property type="evidence" value="ECO:0007669"/>
    <property type="project" value="UniProtKB-UniRule"/>
</dbReference>
<dbReference type="PROSITE" id="PS00729">
    <property type="entry name" value="AP_NUCLEASE_F2_1"/>
    <property type="match status" value="1"/>
</dbReference>
<dbReference type="Gene3D" id="3.20.20.150">
    <property type="entry name" value="Divalent-metal-dependent TIM barrel enzymes"/>
    <property type="match status" value="1"/>
</dbReference>
<dbReference type="InterPro" id="IPR036237">
    <property type="entry name" value="Xyl_isomerase-like_sf"/>
</dbReference>
<evidence type="ECO:0000256" key="5">
    <source>
        <dbReference type="ARBA" id="ARBA00022833"/>
    </source>
</evidence>
<dbReference type="SMART" id="SM00518">
    <property type="entry name" value="AP2Ec"/>
    <property type="match status" value="1"/>
</dbReference>
<keyword evidence="4 7" id="KW-0378">Hydrolase</keyword>
<keyword evidence="7" id="KW-0255">Endonuclease</keyword>
<comment type="caution">
    <text evidence="9">The sequence shown here is derived from an EMBL/GenBank/DDBJ whole genome shotgun (WGS) entry which is preliminary data.</text>
</comment>
<feature type="binding site" evidence="7">
    <location>
        <position position="69"/>
    </location>
    <ligand>
        <name>Zn(2+)</name>
        <dbReference type="ChEBI" id="CHEBI:29105"/>
        <label>1</label>
    </ligand>
</feature>
<proteinExistence type="inferred from homology"/>
<dbReference type="SUPFAM" id="SSF51658">
    <property type="entry name" value="Xylose isomerase-like"/>
    <property type="match status" value="1"/>
</dbReference>
<keyword evidence="2 7" id="KW-0479">Metal-binding</keyword>
<dbReference type="HAMAP" id="MF_00152">
    <property type="entry name" value="Nfo"/>
    <property type="match status" value="1"/>
</dbReference>
<keyword evidence="3 7" id="KW-0227">DNA damage</keyword>
<evidence type="ECO:0000256" key="2">
    <source>
        <dbReference type="ARBA" id="ARBA00022723"/>
    </source>
</evidence>
<dbReference type="InterPro" id="IPR018246">
    <property type="entry name" value="AP_endonuc_F2_Zn_BS"/>
</dbReference>
<gene>
    <name evidence="7" type="primary">nfo</name>
    <name evidence="9" type="ORF">A2290_03690</name>
</gene>
<evidence type="ECO:0000256" key="3">
    <source>
        <dbReference type="ARBA" id="ARBA00022763"/>
    </source>
</evidence>
<feature type="binding site" evidence="7">
    <location>
        <position position="180"/>
    </location>
    <ligand>
        <name>Zn(2+)</name>
        <dbReference type="ChEBI" id="CHEBI:29105"/>
        <label>2</label>
    </ligand>
</feature>
<dbReference type="AlphaFoldDB" id="A0A1F4S8A8"/>
<feature type="binding site" evidence="7">
    <location>
        <position position="232"/>
    </location>
    <ligand>
        <name>Zn(2+)</name>
        <dbReference type="ChEBI" id="CHEBI:29105"/>
        <label>3</label>
    </ligand>
</feature>
<dbReference type="PROSITE" id="PS00730">
    <property type="entry name" value="AP_NUCLEASE_F2_2"/>
    <property type="match status" value="1"/>
</dbReference>
<feature type="binding site" evidence="7">
    <location>
        <position position="217"/>
    </location>
    <ligand>
        <name>Zn(2+)</name>
        <dbReference type="ChEBI" id="CHEBI:29105"/>
        <label>2</label>
    </ligand>
</feature>
<comment type="similarity">
    <text evidence="1 7">Belongs to the AP endonuclease 2 family.</text>
</comment>
<comment type="catalytic activity">
    <reaction evidence="7">
        <text>Endonucleolytic cleavage to 5'-phosphooligonucleotide end-products.</text>
        <dbReference type="EC" id="3.1.21.2"/>
    </reaction>
</comment>
<dbReference type="GO" id="GO:0006284">
    <property type="term" value="P:base-excision repair"/>
    <property type="evidence" value="ECO:0007669"/>
    <property type="project" value="TreeGrafter"/>
</dbReference>
<accession>A0A1F4S8A8</accession>
<dbReference type="NCBIfam" id="TIGR00587">
    <property type="entry name" value="nfo"/>
    <property type="match status" value="1"/>
</dbReference>
<dbReference type="GO" id="GO:0008833">
    <property type="term" value="F:deoxyribonuclease IV (phage-T4-induced) activity"/>
    <property type="evidence" value="ECO:0007669"/>
    <property type="project" value="UniProtKB-UniRule"/>
</dbReference>
<evidence type="ECO:0000256" key="4">
    <source>
        <dbReference type="ARBA" id="ARBA00022801"/>
    </source>
</evidence>
<feature type="binding site" evidence="7">
    <location>
        <position position="109"/>
    </location>
    <ligand>
        <name>Zn(2+)</name>
        <dbReference type="ChEBI" id="CHEBI:29105"/>
        <label>1</label>
    </ligand>
</feature>
<protein>
    <recommendedName>
        <fullName evidence="7">Probable endonuclease 4</fullName>
        <ecNumber evidence="7">3.1.21.2</ecNumber>
    </recommendedName>
    <alternativeName>
        <fullName evidence="7">Endodeoxyribonuclease IV</fullName>
    </alternativeName>
    <alternativeName>
        <fullName evidence="7">Endonuclease IV</fullName>
    </alternativeName>
</protein>
<feature type="binding site" evidence="7">
    <location>
        <position position="146"/>
    </location>
    <ligand>
        <name>Zn(2+)</name>
        <dbReference type="ChEBI" id="CHEBI:29105"/>
        <label>1</label>
    </ligand>
</feature>
<sequence>MPQKRFLGSHMSIAGGVDKAIERGALIDCTAIQIFVKNNNQWFGKPLPKDEIERFKKLQKETGIFVFAHAGYLINLASPKKDNYEKSIKSMLDEIERCEALSLPFIVIHPGSHTGEGEKFGIKKVTESLNLLIKKTKGYKVKIALETTAGQGSGLGYKFEHFEHWFTSVDNKERLGVCFDTCHSYTAGYDIKTESGYKETFSLFDKLIGIKNLLAFHLNDSKKELGSKKDRHEHIGEGTLGKEPFRLILNDKRFIDKPMVLETPKDPDMKLDVKNLSILKSLTPSIYTSSKPV</sequence>
<keyword evidence="5 7" id="KW-0862">Zinc</keyword>
<keyword evidence="7" id="KW-0540">Nuclease</keyword>
<dbReference type="FunFam" id="3.20.20.150:FF:000001">
    <property type="entry name" value="Probable endonuclease 4"/>
    <property type="match status" value="1"/>
</dbReference>
<dbReference type="InterPro" id="IPR001719">
    <property type="entry name" value="AP_endonuc_2"/>
</dbReference>
<dbReference type="GO" id="GO:0008081">
    <property type="term" value="F:phosphoric diester hydrolase activity"/>
    <property type="evidence" value="ECO:0007669"/>
    <property type="project" value="TreeGrafter"/>
</dbReference>
<feature type="binding site" evidence="7">
    <location>
        <position position="146"/>
    </location>
    <ligand>
        <name>Zn(2+)</name>
        <dbReference type="ChEBI" id="CHEBI:29105"/>
        <label>2</label>
    </ligand>
</feature>
<evidence type="ECO:0000256" key="1">
    <source>
        <dbReference type="ARBA" id="ARBA00005340"/>
    </source>
</evidence>
<feature type="binding site" evidence="7">
    <location>
        <position position="230"/>
    </location>
    <ligand>
        <name>Zn(2+)</name>
        <dbReference type="ChEBI" id="CHEBI:29105"/>
        <label>3</label>
    </ligand>
</feature>
<dbReference type="PROSITE" id="PS00731">
    <property type="entry name" value="AP_NUCLEASE_F2_3"/>
    <property type="match status" value="1"/>
</dbReference>
<evidence type="ECO:0000256" key="6">
    <source>
        <dbReference type="ARBA" id="ARBA00023204"/>
    </source>
</evidence>
<dbReference type="Pfam" id="PF01261">
    <property type="entry name" value="AP_endonuc_2"/>
    <property type="match status" value="1"/>
</dbReference>
<comment type="cofactor">
    <cofactor evidence="7">
        <name>Zn(2+)</name>
        <dbReference type="ChEBI" id="CHEBI:29105"/>
    </cofactor>
    <text evidence="7">Binds 3 Zn(2+) ions.</text>
</comment>
<dbReference type="PANTHER" id="PTHR21445:SF0">
    <property type="entry name" value="APURINIC-APYRIMIDINIC ENDONUCLEASE"/>
    <property type="match status" value="1"/>
</dbReference>
<evidence type="ECO:0000313" key="10">
    <source>
        <dbReference type="Proteomes" id="UP000177905"/>
    </source>
</evidence>
<dbReference type="PROSITE" id="PS51432">
    <property type="entry name" value="AP_NUCLEASE_F2_4"/>
    <property type="match status" value="1"/>
</dbReference>
<dbReference type="EC" id="3.1.21.2" evidence="7"/>
<dbReference type="InterPro" id="IPR013022">
    <property type="entry name" value="Xyl_isomerase-like_TIM-brl"/>
</dbReference>
<keyword evidence="6 7" id="KW-0234">DNA repair</keyword>
<feature type="binding site" evidence="7">
    <location>
        <position position="183"/>
    </location>
    <ligand>
        <name>Zn(2+)</name>
        <dbReference type="ChEBI" id="CHEBI:29105"/>
        <label>3</label>
    </ligand>
</feature>
<dbReference type="Proteomes" id="UP000177905">
    <property type="component" value="Unassembled WGS sequence"/>
</dbReference>
<dbReference type="GO" id="GO:0003677">
    <property type="term" value="F:DNA binding"/>
    <property type="evidence" value="ECO:0007669"/>
    <property type="project" value="InterPro"/>
</dbReference>
<feature type="binding site" evidence="7">
    <location>
        <position position="262"/>
    </location>
    <ligand>
        <name>Zn(2+)</name>
        <dbReference type="ChEBI" id="CHEBI:29105"/>
        <label>2</label>
    </ligand>
</feature>
<dbReference type="EMBL" id="MEUA01000005">
    <property type="protein sequence ID" value="OGC16685.1"/>
    <property type="molecule type" value="Genomic_DNA"/>
</dbReference>
<dbReference type="PANTHER" id="PTHR21445">
    <property type="entry name" value="ENDONUCLEASE IV ENDODEOXYRIBONUCLEASE IV"/>
    <property type="match status" value="1"/>
</dbReference>
<comment type="function">
    <text evidence="7">Endonuclease IV plays a role in DNA repair. It cleaves phosphodiester bonds at apurinic or apyrimidinic (AP) sites, generating a 3'-hydroxyl group and a 5'-terminal sugar phosphate.</text>
</comment>
<feature type="domain" description="Xylose isomerase-like TIM barrel" evidence="8">
    <location>
        <begin position="27"/>
        <end position="269"/>
    </location>
</feature>
<name>A0A1F4S8A8_UNCSA</name>